<evidence type="ECO:0000313" key="4">
    <source>
        <dbReference type="Proteomes" id="UP000319449"/>
    </source>
</evidence>
<evidence type="ECO:0000256" key="1">
    <source>
        <dbReference type="SAM" id="MobiDB-lite"/>
    </source>
</evidence>
<feature type="signal peptide" evidence="2">
    <location>
        <begin position="1"/>
        <end position="32"/>
    </location>
</feature>
<dbReference type="OrthoDB" id="5430640at2"/>
<dbReference type="EMBL" id="VLLN01000029">
    <property type="protein sequence ID" value="TWJ14300.1"/>
    <property type="molecule type" value="Genomic_DNA"/>
</dbReference>
<keyword evidence="2" id="KW-0732">Signal</keyword>
<dbReference type="RefSeq" id="WP_145025104.1">
    <property type="nucleotide sequence ID" value="NZ_VLLN01000029.1"/>
</dbReference>
<feature type="compositionally biased region" description="Low complexity" evidence="1">
    <location>
        <begin position="36"/>
        <end position="46"/>
    </location>
</feature>
<organism evidence="3 4">
    <name type="scientific">Geobacter argillaceus</name>
    <dbReference type="NCBI Taxonomy" id="345631"/>
    <lineage>
        <taxon>Bacteria</taxon>
        <taxon>Pseudomonadati</taxon>
        <taxon>Thermodesulfobacteriota</taxon>
        <taxon>Desulfuromonadia</taxon>
        <taxon>Geobacterales</taxon>
        <taxon>Geobacteraceae</taxon>
        <taxon>Geobacter</taxon>
    </lineage>
</organism>
<keyword evidence="4" id="KW-1185">Reference proteome</keyword>
<comment type="caution">
    <text evidence="3">The sequence shown here is derived from an EMBL/GenBank/DDBJ whole genome shotgun (WGS) entry which is preliminary data.</text>
</comment>
<dbReference type="AlphaFoldDB" id="A0A562V8S7"/>
<protein>
    <submittedName>
        <fullName evidence="3">Uncharacterized protein</fullName>
    </submittedName>
</protein>
<sequence length="369" mass="41281">MLVLNGLMPCACSVLLAAFFLLSPLGTETSLAGDGAATAPPTAAAPVPEDRPAPVDRTFTEQMVGIGKEMEETHDRIEQDILERVIRLDDFFGNVKTEAQRKTRYQLRWRNSFRVDEEGNIQPGMTLRANVVLSGISDRLRLAITGEDEPDRTSPGLPEDPGNPGFDRTSRNTRLVNTELRYGLVKTTDLDLFLGAGFRVKIPPEGFVRSRFQYIRNLDEVSLVRFGETLFIKNTSGLGETTEIDLERLLGRYKIVRWANSGTVSEEFRGMEWGTELSLAKELSPRSAVTVGAGVYGNTRDAAMVGSYKIFTRYRRNFLRDWLFYELEPEVSWPRNEAGQYLAKFAITARIEVVFQGNAAKERTVGGLP</sequence>
<dbReference type="Proteomes" id="UP000319449">
    <property type="component" value="Unassembled WGS sequence"/>
</dbReference>
<feature type="chain" id="PRO_5021870832" evidence="2">
    <location>
        <begin position="33"/>
        <end position="369"/>
    </location>
</feature>
<feature type="region of interest" description="Disordered" evidence="1">
    <location>
        <begin position="145"/>
        <end position="171"/>
    </location>
</feature>
<gene>
    <name evidence="3" type="ORF">JN12_03473</name>
</gene>
<name>A0A562V8S7_9BACT</name>
<accession>A0A562V8S7</accession>
<feature type="region of interest" description="Disordered" evidence="1">
    <location>
        <begin position="33"/>
        <end position="54"/>
    </location>
</feature>
<proteinExistence type="predicted"/>
<evidence type="ECO:0000256" key="2">
    <source>
        <dbReference type="SAM" id="SignalP"/>
    </source>
</evidence>
<reference evidence="3 4" key="1">
    <citation type="submission" date="2019-07" db="EMBL/GenBank/DDBJ databases">
        <title>Genomic Encyclopedia of Archaeal and Bacterial Type Strains, Phase II (KMG-II): from individual species to whole genera.</title>
        <authorList>
            <person name="Goeker M."/>
        </authorList>
    </citation>
    <scope>NUCLEOTIDE SEQUENCE [LARGE SCALE GENOMIC DNA]</scope>
    <source>
        <strain evidence="3 4">ATCC BAA-1139</strain>
    </source>
</reference>
<evidence type="ECO:0000313" key="3">
    <source>
        <dbReference type="EMBL" id="TWJ14300.1"/>
    </source>
</evidence>